<accession>A0A6V8KFS9</accession>
<feature type="region of interest" description="Disordered" evidence="1">
    <location>
        <begin position="174"/>
        <end position="199"/>
    </location>
</feature>
<reference evidence="3 4" key="2">
    <citation type="submission" date="2020-03" db="EMBL/GenBank/DDBJ databases">
        <authorList>
            <person name="Ichikawa N."/>
            <person name="Kimura A."/>
            <person name="Kitahashi Y."/>
            <person name="Uohara A."/>
        </authorList>
    </citation>
    <scope>NUCLEOTIDE SEQUENCE [LARGE SCALE GENOMIC DNA]</scope>
    <source>
        <strain evidence="3 4">NBRC 108639</strain>
    </source>
</reference>
<gene>
    <name evidence="3" type="ORF">Phou_050660</name>
</gene>
<dbReference type="AlphaFoldDB" id="A0A6V8KFS9"/>
<evidence type="ECO:0008006" key="5">
    <source>
        <dbReference type="Google" id="ProtNLM"/>
    </source>
</evidence>
<evidence type="ECO:0000256" key="2">
    <source>
        <dbReference type="SAM" id="Phobius"/>
    </source>
</evidence>
<dbReference type="RefSeq" id="WP_173059290.1">
    <property type="nucleotide sequence ID" value="NZ_BAABGO010000029.1"/>
</dbReference>
<name>A0A6V8KFS9_9ACTN</name>
<organism evidence="3 4">
    <name type="scientific">Phytohabitans houttuyneae</name>
    <dbReference type="NCBI Taxonomy" id="1076126"/>
    <lineage>
        <taxon>Bacteria</taxon>
        <taxon>Bacillati</taxon>
        <taxon>Actinomycetota</taxon>
        <taxon>Actinomycetes</taxon>
        <taxon>Micromonosporales</taxon>
        <taxon>Micromonosporaceae</taxon>
    </lineage>
</organism>
<evidence type="ECO:0000313" key="3">
    <source>
        <dbReference type="EMBL" id="GFJ80886.1"/>
    </source>
</evidence>
<keyword evidence="2" id="KW-0472">Membrane</keyword>
<proteinExistence type="predicted"/>
<evidence type="ECO:0000313" key="4">
    <source>
        <dbReference type="Proteomes" id="UP000482800"/>
    </source>
</evidence>
<dbReference type="EMBL" id="BLPF01000002">
    <property type="protein sequence ID" value="GFJ80886.1"/>
    <property type="molecule type" value="Genomic_DNA"/>
</dbReference>
<protein>
    <recommendedName>
        <fullName evidence="5">SMODS and SLOG-associating 2TM effector domain-containing protein</fullName>
    </recommendedName>
</protein>
<dbReference type="Proteomes" id="UP000482800">
    <property type="component" value="Unassembled WGS sequence"/>
</dbReference>
<keyword evidence="2" id="KW-0812">Transmembrane</keyword>
<reference evidence="3 4" key="1">
    <citation type="submission" date="2020-03" db="EMBL/GenBank/DDBJ databases">
        <title>Whole genome shotgun sequence of Phytohabitans houttuyneae NBRC 108639.</title>
        <authorList>
            <person name="Komaki H."/>
            <person name="Tamura T."/>
        </authorList>
    </citation>
    <scope>NUCLEOTIDE SEQUENCE [LARGE SCALE GENOMIC DNA]</scope>
    <source>
        <strain evidence="3 4">NBRC 108639</strain>
    </source>
</reference>
<evidence type="ECO:0000256" key="1">
    <source>
        <dbReference type="SAM" id="MobiDB-lite"/>
    </source>
</evidence>
<comment type="caution">
    <text evidence="3">The sequence shown here is derived from an EMBL/GenBank/DDBJ whole genome shotgun (WGS) entry which is preliminary data.</text>
</comment>
<keyword evidence="2" id="KW-1133">Transmembrane helix</keyword>
<sequence length="199" mass="21543">METGPMPGHIVRIPEVAKSTLRSLLDRHRTTYVPSWEENAFGRLSGGLFWEADRAWRRHRRLHRLWTGYHYAIGTTSVVLAATAGFGGLSELLDAKQAAVVALASAVAGALATFLGSDKKRAETAALASAWDSFRDDISITYETRPGADRADRAPPPGWEVVLADLQQRAKRLRAGVADPPAQVPAWPGHPAGSQATAR</sequence>
<keyword evidence="4" id="KW-1185">Reference proteome</keyword>
<feature type="transmembrane region" description="Helical" evidence="2">
    <location>
        <begin position="68"/>
        <end position="89"/>
    </location>
</feature>
<feature type="transmembrane region" description="Helical" evidence="2">
    <location>
        <begin position="95"/>
        <end position="115"/>
    </location>
</feature>